<name>A0A8R7V4N0_TRIUA</name>
<dbReference type="Proteomes" id="UP000015106">
    <property type="component" value="Chromosome 7"/>
</dbReference>
<proteinExistence type="predicted"/>
<sequence>MTRSEVSPLPCAGVGEGREHHQAVPRSASGFSDQLLSGEHRFCRLSSIDRVVHLPVLGLLPRSSSRCVSAILPCDLVFSVSLDSYVCWSIHAH</sequence>
<reference evidence="2" key="3">
    <citation type="submission" date="2022-06" db="UniProtKB">
        <authorList>
            <consortium name="EnsemblPlants"/>
        </authorList>
    </citation>
    <scope>IDENTIFICATION</scope>
</reference>
<dbReference type="EnsemblPlants" id="TuG1812G0700002446.01.T01">
    <property type="protein sequence ID" value="TuG1812G0700002446.01.T01"/>
    <property type="gene ID" value="TuG1812G0700002446.01"/>
</dbReference>
<organism evidence="2 3">
    <name type="scientific">Triticum urartu</name>
    <name type="common">Red wild einkorn</name>
    <name type="synonym">Crithodium urartu</name>
    <dbReference type="NCBI Taxonomy" id="4572"/>
    <lineage>
        <taxon>Eukaryota</taxon>
        <taxon>Viridiplantae</taxon>
        <taxon>Streptophyta</taxon>
        <taxon>Embryophyta</taxon>
        <taxon>Tracheophyta</taxon>
        <taxon>Spermatophyta</taxon>
        <taxon>Magnoliopsida</taxon>
        <taxon>Liliopsida</taxon>
        <taxon>Poales</taxon>
        <taxon>Poaceae</taxon>
        <taxon>BOP clade</taxon>
        <taxon>Pooideae</taxon>
        <taxon>Triticodae</taxon>
        <taxon>Triticeae</taxon>
        <taxon>Triticinae</taxon>
        <taxon>Triticum</taxon>
    </lineage>
</organism>
<keyword evidence="3" id="KW-1185">Reference proteome</keyword>
<protein>
    <submittedName>
        <fullName evidence="2">Uncharacterized protein</fullName>
    </submittedName>
</protein>
<dbReference type="Gramene" id="TuG1812G0700002446.01.T02">
    <property type="protein sequence ID" value="TuG1812G0700002446.01.T02"/>
    <property type="gene ID" value="TuG1812G0700002446.01"/>
</dbReference>
<dbReference type="Gramene" id="TuG1812G0700002446.01.T01">
    <property type="protein sequence ID" value="TuG1812G0700002446.01.T01"/>
    <property type="gene ID" value="TuG1812G0700002446.01"/>
</dbReference>
<dbReference type="EnsemblPlants" id="TuG1812G0700002446.01.T02">
    <property type="protein sequence ID" value="TuG1812G0700002446.01.T02"/>
    <property type="gene ID" value="TuG1812G0700002446.01"/>
</dbReference>
<evidence type="ECO:0000313" key="3">
    <source>
        <dbReference type="Proteomes" id="UP000015106"/>
    </source>
</evidence>
<evidence type="ECO:0000256" key="1">
    <source>
        <dbReference type="SAM" id="MobiDB-lite"/>
    </source>
</evidence>
<evidence type="ECO:0000313" key="2">
    <source>
        <dbReference type="EnsemblPlants" id="TuG1812G0700002446.01.T01"/>
    </source>
</evidence>
<reference evidence="2" key="2">
    <citation type="submission" date="2018-03" db="EMBL/GenBank/DDBJ databases">
        <title>The Triticum urartu genome reveals the dynamic nature of wheat genome evolution.</title>
        <authorList>
            <person name="Ling H."/>
            <person name="Ma B."/>
            <person name="Shi X."/>
            <person name="Liu H."/>
            <person name="Dong L."/>
            <person name="Sun H."/>
            <person name="Cao Y."/>
            <person name="Gao Q."/>
            <person name="Zheng S."/>
            <person name="Li Y."/>
            <person name="Yu Y."/>
            <person name="Du H."/>
            <person name="Qi M."/>
            <person name="Li Y."/>
            <person name="Yu H."/>
            <person name="Cui Y."/>
            <person name="Wang N."/>
            <person name="Chen C."/>
            <person name="Wu H."/>
            <person name="Zhao Y."/>
            <person name="Zhang J."/>
            <person name="Li Y."/>
            <person name="Zhou W."/>
            <person name="Zhang B."/>
            <person name="Hu W."/>
            <person name="Eijk M."/>
            <person name="Tang J."/>
            <person name="Witsenboer H."/>
            <person name="Zhao S."/>
            <person name="Li Z."/>
            <person name="Zhang A."/>
            <person name="Wang D."/>
            <person name="Liang C."/>
        </authorList>
    </citation>
    <scope>NUCLEOTIDE SEQUENCE [LARGE SCALE GENOMIC DNA]</scope>
    <source>
        <strain evidence="2">cv. G1812</strain>
    </source>
</reference>
<accession>A0A8R7V4N0</accession>
<dbReference type="AlphaFoldDB" id="A0A8R7V4N0"/>
<reference evidence="3" key="1">
    <citation type="journal article" date="2013" name="Nature">
        <title>Draft genome of the wheat A-genome progenitor Triticum urartu.</title>
        <authorList>
            <person name="Ling H.Q."/>
            <person name="Zhao S."/>
            <person name="Liu D."/>
            <person name="Wang J."/>
            <person name="Sun H."/>
            <person name="Zhang C."/>
            <person name="Fan H."/>
            <person name="Li D."/>
            <person name="Dong L."/>
            <person name="Tao Y."/>
            <person name="Gao C."/>
            <person name="Wu H."/>
            <person name="Li Y."/>
            <person name="Cui Y."/>
            <person name="Guo X."/>
            <person name="Zheng S."/>
            <person name="Wang B."/>
            <person name="Yu K."/>
            <person name="Liang Q."/>
            <person name="Yang W."/>
            <person name="Lou X."/>
            <person name="Chen J."/>
            <person name="Feng M."/>
            <person name="Jian J."/>
            <person name="Zhang X."/>
            <person name="Luo G."/>
            <person name="Jiang Y."/>
            <person name="Liu J."/>
            <person name="Wang Z."/>
            <person name="Sha Y."/>
            <person name="Zhang B."/>
            <person name="Wu H."/>
            <person name="Tang D."/>
            <person name="Shen Q."/>
            <person name="Xue P."/>
            <person name="Zou S."/>
            <person name="Wang X."/>
            <person name="Liu X."/>
            <person name="Wang F."/>
            <person name="Yang Y."/>
            <person name="An X."/>
            <person name="Dong Z."/>
            <person name="Zhang K."/>
            <person name="Zhang X."/>
            <person name="Luo M.C."/>
            <person name="Dvorak J."/>
            <person name="Tong Y."/>
            <person name="Wang J."/>
            <person name="Yang H."/>
            <person name="Li Z."/>
            <person name="Wang D."/>
            <person name="Zhang A."/>
            <person name="Wang J."/>
        </authorList>
    </citation>
    <scope>NUCLEOTIDE SEQUENCE</scope>
    <source>
        <strain evidence="3">cv. G1812</strain>
    </source>
</reference>
<feature type="region of interest" description="Disordered" evidence="1">
    <location>
        <begin position="1"/>
        <end position="23"/>
    </location>
</feature>